<name>A0A7C2FEP3_9CREN</name>
<accession>A0A7C2FEP3</accession>
<protein>
    <submittedName>
        <fullName evidence="1">Thioredoxin</fullName>
    </submittedName>
</protein>
<organism evidence="1">
    <name type="scientific">Thermosphaera aggregans</name>
    <dbReference type="NCBI Taxonomy" id="54254"/>
    <lineage>
        <taxon>Archaea</taxon>
        <taxon>Thermoproteota</taxon>
        <taxon>Thermoprotei</taxon>
        <taxon>Desulfurococcales</taxon>
        <taxon>Desulfurococcaceae</taxon>
        <taxon>Thermosphaera</taxon>
    </lineage>
</organism>
<dbReference type="AlphaFoldDB" id="A0A7C2FEP3"/>
<sequence>MYELNSREEFERALAANELVIVEFYQPGSEEGAILSETVKELEKLIDPNILVCKVNALREDITGEKPSHTPMIRVYHQGEIIFEQKGVFESLEVNIQVLRRGIRTTLASKGVKVRV</sequence>
<gene>
    <name evidence="1" type="ORF">ENP55_04810</name>
</gene>
<reference evidence="1" key="1">
    <citation type="journal article" date="2020" name="mSystems">
        <title>Genome- and Community-Level Interaction Insights into Carbon Utilization and Element Cycling Functions of Hydrothermarchaeota in Hydrothermal Sediment.</title>
        <authorList>
            <person name="Zhou Z."/>
            <person name="Liu Y."/>
            <person name="Xu W."/>
            <person name="Pan J."/>
            <person name="Luo Z.H."/>
            <person name="Li M."/>
        </authorList>
    </citation>
    <scope>NUCLEOTIDE SEQUENCE [LARGE SCALE GENOMIC DNA]</scope>
    <source>
        <strain evidence="1">SpSt-23</strain>
    </source>
</reference>
<dbReference type="SUPFAM" id="SSF52833">
    <property type="entry name" value="Thioredoxin-like"/>
    <property type="match status" value="1"/>
</dbReference>
<dbReference type="InterPro" id="IPR036249">
    <property type="entry name" value="Thioredoxin-like_sf"/>
</dbReference>
<evidence type="ECO:0000313" key="1">
    <source>
        <dbReference type="EMBL" id="HEF87601.1"/>
    </source>
</evidence>
<dbReference type="EMBL" id="DSJT01000023">
    <property type="protein sequence ID" value="HEF87601.1"/>
    <property type="molecule type" value="Genomic_DNA"/>
</dbReference>
<comment type="caution">
    <text evidence="1">The sequence shown here is derived from an EMBL/GenBank/DDBJ whole genome shotgun (WGS) entry which is preliminary data.</text>
</comment>
<dbReference type="Gene3D" id="3.40.30.10">
    <property type="entry name" value="Glutaredoxin"/>
    <property type="match status" value="1"/>
</dbReference>
<proteinExistence type="predicted"/>